<protein>
    <submittedName>
        <fullName evidence="1">Uncharacterized protein</fullName>
    </submittedName>
</protein>
<dbReference type="AlphaFoldDB" id="E8RKE3"/>
<name>E8RKE3_ASTEC</name>
<evidence type="ECO:0000313" key="2">
    <source>
        <dbReference type="Proteomes" id="UP000001492"/>
    </source>
</evidence>
<dbReference type="EMBL" id="CP002395">
    <property type="protein sequence ID" value="ADU12423.1"/>
    <property type="molecule type" value="Genomic_DNA"/>
</dbReference>
<dbReference type="HOGENOM" id="CLU_2178386_0_0_5"/>
<organism evidence="1 2">
    <name type="scientific">Asticcacaulis excentricus (strain ATCC 15261 / DSM 4724 / KCTC 12464 / NCIMB 9791 / VKM B-1370 / CB 48)</name>
    <dbReference type="NCBI Taxonomy" id="573065"/>
    <lineage>
        <taxon>Bacteria</taxon>
        <taxon>Pseudomonadati</taxon>
        <taxon>Pseudomonadota</taxon>
        <taxon>Alphaproteobacteria</taxon>
        <taxon>Caulobacterales</taxon>
        <taxon>Caulobacteraceae</taxon>
        <taxon>Asticcacaulis</taxon>
    </lineage>
</organism>
<sequence>MQNPLDYGCGTHAFSYACFTCRKSFKRPLVSLAKPRSLGKSVRTEFERSARLFESEFRHKCPHCGGVAHFMGRDFKAPKSSDKRAWERVETFITSGKTYHHRTPVEDVK</sequence>
<dbReference type="OrthoDB" id="1443646at2"/>
<evidence type="ECO:0000313" key="1">
    <source>
        <dbReference type="EMBL" id="ADU12423.1"/>
    </source>
</evidence>
<accession>E8RKE3</accession>
<dbReference type="KEGG" id="aex:Astex_0738"/>
<keyword evidence="2" id="KW-1185">Reference proteome</keyword>
<reference evidence="2" key="1">
    <citation type="submission" date="2010-12" db="EMBL/GenBank/DDBJ databases">
        <title>Complete sequence of chromosome 1 of Asticcacaulis excentricus CB 48.</title>
        <authorList>
            <consortium name="US DOE Joint Genome Institute"/>
            <person name="Lucas S."/>
            <person name="Copeland A."/>
            <person name="Lapidus A."/>
            <person name="Cheng J.-F."/>
            <person name="Bruce D."/>
            <person name="Goodwin L."/>
            <person name="Pitluck S."/>
            <person name="Teshima H."/>
            <person name="Davenport K."/>
            <person name="Detter J.C."/>
            <person name="Han C."/>
            <person name="Tapia R."/>
            <person name="Land M."/>
            <person name="Hauser L."/>
            <person name="Jeffries C."/>
            <person name="Kyrpides N."/>
            <person name="Ivanova N."/>
            <person name="Ovchinnikova G."/>
            <person name="Brun Y.V."/>
            <person name="Woyke T."/>
        </authorList>
    </citation>
    <scope>NUCLEOTIDE SEQUENCE [LARGE SCALE GENOMIC DNA]</scope>
    <source>
        <strain evidence="2">ATCC 15261 / DSM 4724 / KCTC 12464 / NCIMB 9791 / VKM B-1370 / CB 48</strain>
    </source>
</reference>
<gene>
    <name evidence="1" type="ordered locus">Astex_0738</name>
</gene>
<proteinExistence type="predicted"/>
<dbReference type="Proteomes" id="UP000001492">
    <property type="component" value="Chromosome 1"/>
</dbReference>
<dbReference type="STRING" id="573065.Astex_0738"/>